<evidence type="ECO:0000256" key="8">
    <source>
        <dbReference type="SAM" id="MobiDB-lite"/>
    </source>
</evidence>
<keyword evidence="5 7" id="KW-0648">Protein biosynthesis</keyword>
<dbReference type="Gene3D" id="2.40.50.140">
    <property type="entry name" value="Nucleic acid-binding proteins"/>
    <property type="match status" value="1"/>
</dbReference>
<dbReference type="SUPFAM" id="SSF50249">
    <property type="entry name" value="Nucleic acid-binding proteins"/>
    <property type="match status" value="1"/>
</dbReference>
<dbReference type="InterPro" id="IPR047089">
    <property type="entry name" value="Asp-tRNA-ligase_1_N"/>
</dbReference>
<evidence type="ECO:0000256" key="2">
    <source>
        <dbReference type="ARBA" id="ARBA00022598"/>
    </source>
</evidence>
<proteinExistence type="inferred from homology"/>
<dbReference type="GO" id="GO:0003676">
    <property type="term" value="F:nucleic acid binding"/>
    <property type="evidence" value="ECO:0007669"/>
    <property type="project" value="InterPro"/>
</dbReference>
<evidence type="ECO:0000256" key="1">
    <source>
        <dbReference type="ARBA" id="ARBA00006303"/>
    </source>
</evidence>
<keyword evidence="7" id="KW-0963">Cytoplasm</keyword>
<keyword evidence="3 7" id="KW-0547">Nucleotide-binding</keyword>
<dbReference type="InterPro" id="IPR004365">
    <property type="entry name" value="NA-bd_OB_tRNA"/>
</dbReference>
<comment type="function">
    <text evidence="7">Aspartyl-tRNA synthetase with relaxed tRNA specificity since it is able to aspartylate not only its cognate tRNA(Asp) but also tRNA(Asn). Reaction proceeds in two steps: L-aspartate is first activated by ATP to form Asp-AMP and then transferred to the acceptor end of tRNA(Asp/Asn).</text>
</comment>
<dbReference type="HAMAP" id="MF_00044">
    <property type="entry name" value="Asp_tRNA_synth_type1"/>
    <property type="match status" value="1"/>
</dbReference>
<dbReference type="InterPro" id="IPR029351">
    <property type="entry name" value="GAD_dom"/>
</dbReference>
<evidence type="ECO:0000256" key="3">
    <source>
        <dbReference type="ARBA" id="ARBA00022741"/>
    </source>
</evidence>
<feature type="binding site" evidence="7">
    <location>
        <position position="241"/>
    </location>
    <ligand>
        <name>L-aspartate</name>
        <dbReference type="ChEBI" id="CHEBI:29991"/>
    </ligand>
</feature>
<keyword evidence="4 7" id="KW-0067">ATP-binding</keyword>
<evidence type="ECO:0000256" key="5">
    <source>
        <dbReference type="ARBA" id="ARBA00022917"/>
    </source>
</evidence>
<dbReference type="PANTHER" id="PTHR22594:SF5">
    <property type="entry name" value="ASPARTATE--TRNA LIGASE, MITOCHONDRIAL"/>
    <property type="match status" value="1"/>
</dbReference>
<evidence type="ECO:0000259" key="9">
    <source>
        <dbReference type="PROSITE" id="PS50862"/>
    </source>
</evidence>
<dbReference type="Pfam" id="PF01336">
    <property type="entry name" value="tRNA_anti-codon"/>
    <property type="match status" value="1"/>
</dbReference>
<dbReference type="NCBIfam" id="TIGR00459">
    <property type="entry name" value="aspS_bact"/>
    <property type="match status" value="1"/>
</dbReference>
<dbReference type="InterPro" id="IPR006195">
    <property type="entry name" value="aa-tRNA-synth_II"/>
</dbReference>
<name>A0A6S6PHL1_ACEAC</name>
<dbReference type="InterPro" id="IPR002312">
    <property type="entry name" value="Asp/Asn-tRNA-synth_IIb"/>
</dbReference>
<evidence type="ECO:0000313" key="11">
    <source>
        <dbReference type="Proteomes" id="UP000515220"/>
    </source>
</evidence>
<evidence type="ECO:0000256" key="6">
    <source>
        <dbReference type="ARBA" id="ARBA00023146"/>
    </source>
</evidence>
<feature type="binding site" evidence="7">
    <location>
        <position position="512"/>
    </location>
    <ligand>
        <name>L-aspartate</name>
        <dbReference type="ChEBI" id="CHEBI:29991"/>
    </ligand>
</feature>
<dbReference type="GO" id="GO:0005737">
    <property type="term" value="C:cytoplasm"/>
    <property type="evidence" value="ECO:0007669"/>
    <property type="project" value="UniProtKB-SubCell"/>
</dbReference>
<feature type="domain" description="Aminoacyl-transfer RNA synthetases class-II family profile" evidence="9">
    <location>
        <begin position="164"/>
        <end position="578"/>
    </location>
</feature>
<comment type="similarity">
    <text evidence="1 7">Belongs to the class-II aminoacyl-tRNA synthetase family. Type 1 subfamily.</text>
</comment>
<feature type="binding site" evidence="7">
    <location>
        <position position="195"/>
    </location>
    <ligand>
        <name>L-aspartate</name>
        <dbReference type="ChEBI" id="CHEBI:29991"/>
    </ligand>
</feature>
<dbReference type="PANTHER" id="PTHR22594">
    <property type="entry name" value="ASPARTYL/LYSYL-TRNA SYNTHETASE"/>
    <property type="match status" value="1"/>
</dbReference>
<accession>A0A6S6PHL1</accession>
<keyword evidence="6 7" id="KW-0030">Aminoacyl-tRNA synthetase</keyword>
<dbReference type="SUPFAM" id="SSF55681">
    <property type="entry name" value="Class II aaRS and biotin synthetases"/>
    <property type="match status" value="1"/>
</dbReference>
<feature type="binding site" evidence="7">
    <location>
        <begin position="241"/>
        <end position="243"/>
    </location>
    <ligand>
        <name>ATP</name>
        <dbReference type="ChEBI" id="CHEBI:30616"/>
    </ligand>
</feature>
<gene>
    <name evidence="7 10" type="primary">aspS</name>
    <name evidence="10" type="ORF">AAJCM20276_14030</name>
</gene>
<organism evidence="10 11">
    <name type="scientific">Acetobacter aceti</name>
    <dbReference type="NCBI Taxonomy" id="435"/>
    <lineage>
        <taxon>Bacteria</taxon>
        <taxon>Pseudomonadati</taxon>
        <taxon>Pseudomonadota</taxon>
        <taxon>Alphaproteobacteria</taxon>
        <taxon>Acetobacterales</taxon>
        <taxon>Acetobacteraceae</taxon>
        <taxon>Acetobacter</taxon>
        <taxon>Acetobacter subgen. Acetobacter</taxon>
    </lineage>
</organism>
<dbReference type="InterPro" id="IPR047090">
    <property type="entry name" value="AspRS_core"/>
</dbReference>
<dbReference type="EMBL" id="AP023326">
    <property type="protein sequence ID" value="BCI66779.1"/>
    <property type="molecule type" value="Genomic_DNA"/>
</dbReference>
<feature type="binding site" evidence="7">
    <location>
        <begin position="557"/>
        <end position="560"/>
    </location>
    <ligand>
        <name>ATP</name>
        <dbReference type="ChEBI" id="CHEBI:30616"/>
    </ligand>
</feature>
<feature type="binding site" evidence="7">
    <location>
        <position position="505"/>
    </location>
    <ligand>
        <name>ATP</name>
        <dbReference type="ChEBI" id="CHEBI:30616"/>
    </ligand>
</feature>
<dbReference type="Proteomes" id="UP000515220">
    <property type="component" value="Chromosome"/>
</dbReference>
<protein>
    <recommendedName>
        <fullName evidence="7">Aspartate--tRNA(Asp/Asn) ligase</fullName>
        <ecNumber evidence="7">6.1.1.23</ecNumber>
    </recommendedName>
    <alternativeName>
        <fullName evidence="7">Aspartyl-tRNA synthetase</fullName>
        <shortName evidence="7">AspRS</shortName>
    </alternativeName>
    <alternativeName>
        <fullName evidence="7">Non-discriminating aspartyl-tRNA synthetase</fullName>
        <shortName evidence="7">ND-AspRS</shortName>
    </alternativeName>
</protein>
<dbReference type="Pfam" id="PF00152">
    <property type="entry name" value="tRNA-synt_2"/>
    <property type="match status" value="1"/>
</dbReference>
<dbReference type="CDD" id="cd04317">
    <property type="entry name" value="EcAspRS_like_N"/>
    <property type="match status" value="1"/>
</dbReference>
<dbReference type="AlphaFoldDB" id="A0A6S6PHL1"/>
<dbReference type="InterPro" id="IPR004524">
    <property type="entry name" value="Asp-tRNA-ligase_1"/>
</dbReference>
<dbReference type="Pfam" id="PF02938">
    <property type="entry name" value="GAD"/>
    <property type="match status" value="1"/>
</dbReference>
<dbReference type="CDD" id="cd00777">
    <property type="entry name" value="AspRS_core"/>
    <property type="match status" value="1"/>
</dbReference>
<evidence type="ECO:0000313" key="10">
    <source>
        <dbReference type="EMBL" id="BCI66779.1"/>
    </source>
</evidence>
<dbReference type="Gene3D" id="3.30.930.10">
    <property type="entry name" value="Bira Bifunctional Protein, Domain 2"/>
    <property type="match status" value="1"/>
</dbReference>
<dbReference type="GO" id="GO:0004815">
    <property type="term" value="F:aspartate-tRNA ligase activity"/>
    <property type="evidence" value="ECO:0007669"/>
    <property type="project" value="UniProtKB-UniRule"/>
</dbReference>
<reference evidence="10 11" key="1">
    <citation type="submission" date="2020-07" db="EMBL/GenBank/DDBJ databases">
        <title>Complete Genome Sequence of an acetic acid bacterium, Acetobacter aceti JCM20276.</title>
        <authorList>
            <person name="Hirose Y."/>
            <person name="Mihara H."/>
        </authorList>
    </citation>
    <scope>NUCLEOTIDE SEQUENCE [LARGE SCALE GENOMIC DNA]</scope>
    <source>
        <strain evidence="10 11">JCM20276</strain>
    </source>
</reference>
<sequence>MWPDGSLLSAPRSSRAGIDHMHPYRTHSCAALRAEDAGKTVRLSGWVHSKRDHGGLLFIDLRDQDGLTQIVIPAESPVMPVAEETRVESVITVTGEVVLREESTRNPNLPTGDIELRAKEFTVQSAAAVLPFQVAGNEHYGEELRLKYRYLDLRREKIHRNILLRSQVIASLRRRMVEQGFTEFQTPILTASSPEGARDFLVPSRLHPGKFYALPQAPQQFKQLAMVAGFDRYFQIAPCFRDEAARADRSPGEFYQLDFEMAFATQEEVFATLEPVMEGVFREFGNGRAVTPAPFPRIPYAEAMAVYGSDKPDLRNPLKIANVTEQFAGSSFGLFAKIAAGGGEIRAIPAPGAGPKPRGFFDKLNTWARENGAGGLGYIQFDEEGGKGPIAKNLEADRVKAIQDKLGLKAGDAVFFAAGKGDEVAKFSGLVRTKIATELDLIEEGEFRFCWIVDFPMYEKNEETGQIDFSHNPFSMPQGGLEALNTQDPLDVKAYQYDIVCNGIELTSGAIRNHLPDLMIRAFEIAGYPESVVEEQFGGMLNAFRFGAPPHGGAAPGVDRMVMLLADEPNIREVILFPLNQQGEDLMMGAPSTVEPARLKELSIALNLPKPKPVVKKDAAEKE</sequence>
<comment type="subcellular location">
    <subcellularLocation>
        <location evidence="7">Cytoplasm</location>
    </subcellularLocation>
</comment>
<feature type="region of interest" description="Disordered" evidence="8">
    <location>
        <begin position="1"/>
        <end position="20"/>
    </location>
</feature>
<feature type="binding site" evidence="7">
    <location>
        <position position="471"/>
    </location>
    <ligand>
        <name>L-aspartate</name>
        <dbReference type="ChEBI" id="CHEBI:29991"/>
    </ligand>
</feature>
<dbReference type="GO" id="GO:0006422">
    <property type="term" value="P:aspartyl-tRNA aminoacylation"/>
    <property type="evidence" value="ECO:0007669"/>
    <property type="project" value="UniProtKB-UniRule"/>
</dbReference>
<evidence type="ECO:0000256" key="4">
    <source>
        <dbReference type="ARBA" id="ARBA00022840"/>
    </source>
</evidence>
<dbReference type="PRINTS" id="PR01042">
    <property type="entry name" value="TRNASYNTHASP"/>
</dbReference>
<comment type="catalytic activity">
    <reaction evidence="7">
        <text>tRNA(Asx) + L-aspartate + ATP = L-aspartyl-tRNA(Asx) + AMP + diphosphate</text>
        <dbReference type="Rhea" id="RHEA:18349"/>
        <dbReference type="Rhea" id="RHEA-COMP:9710"/>
        <dbReference type="Rhea" id="RHEA-COMP:9711"/>
        <dbReference type="ChEBI" id="CHEBI:29991"/>
        <dbReference type="ChEBI" id="CHEBI:30616"/>
        <dbReference type="ChEBI" id="CHEBI:33019"/>
        <dbReference type="ChEBI" id="CHEBI:78442"/>
        <dbReference type="ChEBI" id="CHEBI:78516"/>
        <dbReference type="ChEBI" id="CHEBI:456215"/>
        <dbReference type="EC" id="6.1.1.23"/>
    </reaction>
</comment>
<dbReference type="PROSITE" id="PS50862">
    <property type="entry name" value="AA_TRNA_LIGASE_II"/>
    <property type="match status" value="1"/>
</dbReference>
<comment type="caution">
    <text evidence="7">Lacks conserved residue(s) required for the propagation of feature annotation.</text>
</comment>
<dbReference type="EC" id="6.1.1.23" evidence="7"/>
<feature type="site" description="Important for tRNA non-discrimination" evidence="7">
    <location>
        <position position="53"/>
    </location>
</feature>
<dbReference type="SUPFAM" id="SSF55261">
    <property type="entry name" value="GAD domain-like"/>
    <property type="match status" value="1"/>
</dbReference>
<dbReference type="InterPro" id="IPR012340">
    <property type="entry name" value="NA-bd_OB-fold"/>
</dbReference>
<comment type="subunit">
    <text evidence="7">Homodimer.</text>
</comment>
<dbReference type="GO" id="GO:0050560">
    <property type="term" value="F:aspartate-tRNA(Asn) ligase activity"/>
    <property type="evidence" value="ECO:0007669"/>
    <property type="project" value="UniProtKB-EC"/>
</dbReference>
<evidence type="ECO:0000256" key="7">
    <source>
        <dbReference type="HAMAP-Rule" id="MF_00044"/>
    </source>
</evidence>
<keyword evidence="2 7" id="KW-0436">Ligase</keyword>
<dbReference type="InterPro" id="IPR004364">
    <property type="entry name" value="Aa-tRNA-synt_II"/>
</dbReference>
<dbReference type="NCBIfam" id="NF001750">
    <property type="entry name" value="PRK00476.1"/>
    <property type="match status" value="1"/>
</dbReference>
<dbReference type="InterPro" id="IPR045864">
    <property type="entry name" value="aa-tRNA-synth_II/BPL/LPL"/>
</dbReference>
<dbReference type="InterPro" id="IPR004115">
    <property type="entry name" value="GAD-like_sf"/>
</dbReference>
<dbReference type="GO" id="GO:0005524">
    <property type="term" value="F:ATP binding"/>
    <property type="evidence" value="ECO:0007669"/>
    <property type="project" value="UniProtKB-UniRule"/>
</dbReference>
<dbReference type="Gene3D" id="3.30.1360.30">
    <property type="entry name" value="GAD-like domain"/>
    <property type="match status" value="1"/>
</dbReference>
<feature type="region of interest" description="Aspartate" evidence="7">
    <location>
        <begin position="219"/>
        <end position="222"/>
    </location>
</feature>